<evidence type="ECO:0000313" key="3">
    <source>
        <dbReference type="Proteomes" id="UP000032568"/>
    </source>
</evidence>
<feature type="domain" description="Lon N-terminal" evidence="1">
    <location>
        <begin position="3"/>
        <end position="133"/>
    </location>
</feature>
<dbReference type="SUPFAM" id="SSF88697">
    <property type="entry name" value="PUA domain-like"/>
    <property type="match status" value="1"/>
</dbReference>
<dbReference type="InterPro" id="IPR046336">
    <property type="entry name" value="Lon_prtase_N_sf"/>
</dbReference>
<sequence>MMKIPVFPLPVYLLPGGITQLRIFEQRYLNMVKNVNNTHGFVIAYVLENARMSKWGSWVDIIDFDSDEEGLLNITVKCQGLVSILATTKQADKLLYGTVTPMEHWQESADRQDCHFLQQQLKWLFNEYDALLQLYPTCYFERADWVCARWLELLPVKFEDKSFFARRDSFHMAVSFLNALLGSESKASG</sequence>
<organism evidence="2 3">
    <name type="scientific">Thalassomonas actiniarum</name>
    <dbReference type="NCBI Taxonomy" id="485447"/>
    <lineage>
        <taxon>Bacteria</taxon>
        <taxon>Pseudomonadati</taxon>
        <taxon>Pseudomonadota</taxon>
        <taxon>Gammaproteobacteria</taxon>
        <taxon>Alteromonadales</taxon>
        <taxon>Colwelliaceae</taxon>
        <taxon>Thalassomonas</taxon>
    </lineage>
</organism>
<keyword evidence="3" id="KW-1185">Reference proteome</keyword>
<dbReference type="InterPro" id="IPR015947">
    <property type="entry name" value="PUA-like_sf"/>
</dbReference>
<reference evidence="2 3" key="2">
    <citation type="journal article" date="2022" name="Mar. Drugs">
        <title>Bioassay-Guided Fractionation Leads to the Detection of Cholic Acid Generated by the Rare Thalassomonas sp.</title>
        <authorList>
            <person name="Pheiffer F."/>
            <person name="Schneider Y.K."/>
            <person name="Hansen E.H."/>
            <person name="Andersen J.H."/>
            <person name="Isaksson J."/>
            <person name="Busche T."/>
            <person name="R C."/>
            <person name="Kalinowski J."/>
            <person name="Zyl L.V."/>
            <person name="Trindade M."/>
        </authorList>
    </citation>
    <scope>NUCLEOTIDE SEQUENCE [LARGE SCALE GENOMIC DNA]</scope>
    <source>
        <strain evidence="2 3">A5K-106</strain>
    </source>
</reference>
<evidence type="ECO:0000259" key="1">
    <source>
        <dbReference type="Pfam" id="PF02190"/>
    </source>
</evidence>
<dbReference type="KEGG" id="tact:SG35_019025"/>
<proteinExistence type="predicted"/>
<dbReference type="RefSeq" id="WP_044833990.1">
    <property type="nucleotide sequence ID" value="NZ_CP059735.1"/>
</dbReference>
<dbReference type="InterPro" id="IPR003111">
    <property type="entry name" value="Lon_prtase_N"/>
</dbReference>
<protein>
    <recommendedName>
        <fullName evidence="1">Lon N-terminal domain-containing protein</fullName>
    </recommendedName>
</protein>
<dbReference type="Pfam" id="PF02190">
    <property type="entry name" value="LON_substr_bdg"/>
    <property type="match status" value="1"/>
</dbReference>
<dbReference type="Gene3D" id="2.30.130.40">
    <property type="entry name" value="LON domain-like"/>
    <property type="match status" value="1"/>
</dbReference>
<reference evidence="2 3" key="1">
    <citation type="journal article" date="2015" name="Genome Announc.">
        <title>Draft Genome Sequences of Marine Isolates of Thalassomonas viridans and Thalassomonas actiniarum.</title>
        <authorList>
            <person name="Olonade I."/>
            <person name="van Zyl L.J."/>
            <person name="Trindade M."/>
        </authorList>
    </citation>
    <scope>NUCLEOTIDE SEQUENCE [LARGE SCALE GENOMIC DNA]</scope>
    <source>
        <strain evidence="2 3">A5K-106</strain>
    </source>
</reference>
<evidence type="ECO:0000313" key="2">
    <source>
        <dbReference type="EMBL" id="WDD97400.1"/>
    </source>
</evidence>
<name>A0AAE9YKY2_9GAMM</name>
<dbReference type="EMBL" id="CP059735">
    <property type="protein sequence ID" value="WDD97400.1"/>
    <property type="molecule type" value="Genomic_DNA"/>
</dbReference>
<accession>A0AAE9YKY2</accession>
<dbReference type="AlphaFoldDB" id="A0AAE9YKY2"/>
<gene>
    <name evidence="2" type="ORF">SG35_019025</name>
</gene>
<dbReference type="Proteomes" id="UP000032568">
    <property type="component" value="Chromosome"/>
</dbReference>